<dbReference type="AlphaFoldDB" id="A0A8S0U6A1"/>
<evidence type="ECO:0000313" key="3">
    <source>
        <dbReference type="Proteomes" id="UP000594638"/>
    </source>
</evidence>
<accession>A0A8S0U6A1</accession>
<dbReference type="Gramene" id="OE9A001065T1">
    <property type="protein sequence ID" value="OE9A001065C1"/>
    <property type="gene ID" value="OE9A001065"/>
</dbReference>
<keyword evidence="1" id="KW-0732">Signal</keyword>
<dbReference type="PANTHER" id="PTHR35505">
    <property type="entry name" value="OS01G0600300 PROTEIN"/>
    <property type="match status" value="1"/>
</dbReference>
<sequence>MKSGLGLLVLSLRLEARTSMNSADEVLLRKILYDALILVDYSFLAPGSLAQLSAKHTKNITLGKLMVTHEAIEYFRECADHNKATTYSNAFASSSLPSELLKWIKNETGNEVTNSGPKGSSPKAFLRWMLNIENRGIRIFDEDMSKFHAKLISNNLKEDLEMLGNKGEGKTLDTDLLHIDNKTRQYWI</sequence>
<protein>
    <submittedName>
        <fullName evidence="2">Uncharacterized protein</fullName>
    </submittedName>
</protein>
<organism evidence="2 3">
    <name type="scientific">Olea europaea subsp. europaea</name>
    <dbReference type="NCBI Taxonomy" id="158383"/>
    <lineage>
        <taxon>Eukaryota</taxon>
        <taxon>Viridiplantae</taxon>
        <taxon>Streptophyta</taxon>
        <taxon>Embryophyta</taxon>
        <taxon>Tracheophyta</taxon>
        <taxon>Spermatophyta</taxon>
        <taxon>Magnoliopsida</taxon>
        <taxon>eudicotyledons</taxon>
        <taxon>Gunneridae</taxon>
        <taxon>Pentapetalae</taxon>
        <taxon>asterids</taxon>
        <taxon>lamiids</taxon>
        <taxon>Lamiales</taxon>
        <taxon>Oleaceae</taxon>
        <taxon>Oleeae</taxon>
        <taxon>Olea</taxon>
    </lineage>
</organism>
<comment type="caution">
    <text evidence="2">The sequence shown here is derived from an EMBL/GenBank/DDBJ whole genome shotgun (WGS) entry which is preliminary data.</text>
</comment>
<name>A0A8S0U6A1_OLEEU</name>
<dbReference type="EMBL" id="CACTIH010007387">
    <property type="protein sequence ID" value="CAA3012014.1"/>
    <property type="molecule type" value="Genomic_DNA"/>
</dbReference>
<reference evidence="2 3" key="1">
    <citation type="submission" date="2019-12" db="EMBL/GenBank/DDBJ databases">
        <authorList>
            <person name="Alioto T."/>
            <person name="Alioto T."/>
            <person name="Gomez Garrido J."/>
        </authorList>
    </citation>
    <scope>NUCLEOTIDE SEQUENCE [LARGE SCALE GENOMIC DNA]</scope>
</reference>
<dbReference type="PANTHER" id="PTHR35505:SF5">
    <property type="entry name" value="SUBSTRATE CARRIER FAMILY PROTEIN"/>
    <property type="match status" value="1"/>
</dbReference>
<proteinExistence type="predicted"/>
<dbReference type="OrthoDB" id="1654714at2759"/>
<feature type="chain" id="PRO_5035909325" evidence="1">
    <location>
        <begin position="17"/>
        <end position="188"/>
    </location>
</feature>
<evidence type="ECO:0000313" key="2">
    <source>
        <dbReference type="EMBL" id="CAA3012014.1"/>
    </source>
</evidence>
<feature type="signal peptide" evidence="1">
    <location>
        <begin position="1"/>
        <end position="16"/>
    </location>
</feature>
<keyword evidence="3" id="KW-1185">Reference proteome</keyword>
<evidence type="ECO:0000256" key="1">
    <source>
        <dbReference type="SAM" id="SignalP"/>
    </source>
</evidence>
<dbReference type="Proteomes" id="UP000594638">
    <property type="component" value="Unassembled WGS sequence"/>
</dbReference>
<gene>
    <name evidence="2" type="ORF">OLEA9_A001065</name>
</gene>